<protein>
    <recommendedName>
        <fullName evidence="2">Nuclease associated modular domain-containing protein</fullName>
    </recommendedName>
</protein>
<dbReference type="OrthoDB" id="1935413at2759"/>
<sequence>MWKNPIRTQNNVFLKGTSHHQQNKSVSKSTATMKDRHSIDNNDGSRSNANLHEDSIFPNSHPFTQGSREIDEKEKLRRMRISKANKGNVPWNKGGRHSAETLQKIRERTRAAMQDPKVKMRLAKVGHAQSEETKMKIGDRVRRGWQRRRRRLVVQETCYSGWSNTIAEASRKGYGHDSELQWDSYSILDEQLKTEWLESVERRKMTPRLRGSRRVPKSPEQRRKISEAISAKWADPEYRNRVCSALAKYHGIPEGEERKWRKKPSRPQSLDQGSAGKLALGTKGPDMESKSIREVVQRKKEISSSSSFKDPKAHSKLRMLKKIRDQRAAMATKKRAATKRAIILIARAEKAARALEAAEPKSPLTRALLQEARELIAEARRSVESIESGPWATSHEAVDGASAIRRQVNGGLRLTNFMGQTPRLAGLLPEVKEGGSNGGMISSPFGDLEERLGVDPSVCKGRPEEQGSSEVGKKGNGSISSLSKAKKRWVRGRLVDVEED</sequence>
<feature type="domain" description="Nuclease associated modular" evidence="2">
    <location>
        <begin position="79"/>
        <end position="106"/>
    </location>
</feature>
<evidence type="ECO:0000313" key="4">
    <source>
        <dbReference type="Proteomes" id="UP000663760"/>
    </source>
</evidence>
<name>A0A7I8L2U8_SPIIN</name>
<feature type="region of interest" description="Disordered" evidence="1">
    <location>
        <begin position="255"/>
        <end position="290"/>
    </location>
</feature>
<organism evidence="3 4">
    <name type="scientific">Spirodela intermedia</name>
    <name type="common">Intermediate duckweed</name>
    <dbReference type="NCBI Taxonomy" id="51605"/>
    <lineage>
        <taxon>Eukaryota</taxon>
        <taxon>Viridiplantae</taxon>
        <taxon>Streptophyta</taxon>
        <taxon>Embryophyta</taxon>
        <taxon>Tracheophyta</taxon>
        <taxon>Spermatophyta</taxon>
        <taxon>Magnoliopsida</taxon>
        <taxon>Liliopsida</taxon>
        <taxon>Araceae</taxon>
        <taxon>Lemnoideae</taxon>
        <taxon>Spirodela</taxon>
    </lineage>
</organism>
<dbReference type="Proteomes" id="UP000663760">
    <property type="component" value="Chromosome 10"/>
</dbReference>
<dbReference type="PANTHER" id="PTHR34199:SF2">
    <property type="entry name" value="NUMOD3 MOTIF FAMILY PROTEIN, EXPRESSED"/>
    <property type="match status" value="1"/>
</dbReference>
<evidence type="ECO:0000259" key="2">
    <source>
        <dbReference type="Pfam" id="PF07460"/>
    </source>
</evidence>
<feature type="region of interest" description="Disordered" evidence="1">
    <location>
        <begin position="1"/>
        <end position="66"/>
    </location>
</feature>
<feature type="region of interest" description="Disordered" evidence="1">
    <location>
        <begin position="205"/>
        <end position="224"/>
    </location>
</feature>
<proteinExistence type="predicted"/>
<feature type="compositionally biased region" description="Polar residues" evidence="1">
    <location>
        <begin position="41"/>
        <end position="50"/>
    </location>
</feature>
<dbReference type="PANTHER" id="PTHR34199">
    <property type="entry name" value="NUMOD3 MOTIF FAMILY PROTEIN, EXPRESSED"/>
    <property type="match status" value="1"/>
</dbReference>
<accession>A0A7I8L2U8</accession>
<dbReference type="EMBL" id="LR746273">
    <property type="protein sequence ID" value="CAA7403648.1"/>
    <property type="molecule type" value="Genomic_DNA"/>
</dbReference>
<evidence type="ECO:0000313" key="3">
    <source>
        <dbReference type="EMBL" id="CAA7403648.1"/>
    </source>
</evidence>
<gene>
    <name evidence="3" type="ORF">SI8410_10014326</name>
</gene>
<feature type="compositionally biased region" description="Polar residues" evidence="1">
    <location>
        <begin position="1"/>
        <end position="12"/>
    </location>
</feature>
<reference evidence="3" key="1">
    <citation type="submission" date="2020-02" db="EMBL/GenBank/DDBJ databases">
        <authorList>
            <person name="Scholz U."/>
            <person name="Mascher M."/>
            <person name="Fiebig A."/>
        </authorList>
    </citation>
    <scope>NUCLEOTIDE SEQUENCE</scope>
</reference>
<feature type="compositionally biased region" description="Polar residues" evidence="1">
    <location>
        <begin position="23"/>
        <end position="32"/>
    </location>
</feature>
<keyword evidence="4" id="KW-1185">Reference proteome</keyword>
<dbReference type="InterPro" id="IPR003611">
    <property type="entry name" value="NUMOD3"/>
</dbReference>
<evidence type="ECO:0000256" key="1">
    <source>
        <dbReference type="SAM" id="MobiDB-lite"/>
    </source>
</evidence>
<feature type="region of interest" description="Disordered" evidence="1">
    <location>
        <begin position="429"/>
        <end position="488"/>
    </location>
</feature>
<dbReference type="GO" id="GO:0003677">
    <property type="term" value="F:DNA binding"/>
    <property type="evidence" value="ECO:0007669"/>
    <property type="project" value="InterPro"/>
</dbReference>
<dbReference type="AlphaFoldDB" id="A0A7I8L2U8"/>
<feature type="compositionally biased region" description="Polar residues" evidence="1">
    <location>
        <begin position="57"/>
        <end position="66"/>
    </location>
</feature>
<dbReference type="Pfam" id="PF07460">
    <property type="entry name" value="NUMOD3"/>
    <property type="match status" value="1"/>
</dbReference>
<feature type="compositionally biased region" description="Basic residues" evidence="1">
    <location>
        <begin position="205"/>
        <end position="216"/>
    </location>
</feature>